<sequence length="962" mass="110766">MRVPTATYRIQFRPDFKFSDAEAIVPYLAQLGISDLYASPIFKARQGSTHGYDIVDPQRLNPELADGTEEAAQAAFEQLNQSLKSHGLGWLQDIVPNHMAYDSDNAFLMDVLEYGPNSDYYQFFDIQWEHPYTDIQGKVLAPLLGDFYGRCLERGDLQLRYDASGLSIIYYDLRLPLRIESYTQIITHDLDRIQQTLGREHPDFIKLLGILYLLNSAIAETCGQQYRDQVAFVKGILWDLYQSNQDIQTFIDQNLAQFNGRSPQTMRETASDGFESPDPDASSPLESPNPDPDAKADFDLLHQMLSNQFFRLSYWKVGAEELNYRRFFTVNELICVSIEDPQVFAQTHRFIQSLVDQGAVTGVRIDHIDGLYNPQQYLDRLRQHLGNLYITVEKILEPGETLPESWPVQGTSGYEFLNQVNGIFCRSDHAAAFSQIYQTFTGQTQSYETLAVQCKRLIADKNLAGDIENLANQLKRIASRYRYASDFTLIGLRRAIVEVLVLFPIYRTYITGDGLNERNRTYILRVIQAAKRRVPNYTNELDFIGKLMLLEHEDWLTAAEQAEWVNFVMRMQQFSGPLMAKGIEDTLLYIYHRFLSLNEVGGSPDHFGVTLPEFHAFNQHQVAYWPYSMNATSTHDTKRSEDVRARLNVLSELPEEWKREVLDWQVMNQPHKQGTIPDANDEYFLYQTLVGVWPFEPFDLETLVQRLRDYVIKAVREAKVHTAWLRPDTDYEEGFLAFIDRLLDPRDDNLFFKRLREFQGKIAFYGMQNSLSQLLIKLTAPGVPDIYQGTEMWDLSLVDPDNRRPVDYHHRRHELQELQRWADRDRPALLDNLIHYPEDGRIKLFLMATALAARSQFLNVFQDGDYLPIKVVGDHADQIIAFVRRDGTQQAMTVVPRFLTQIVPPGTFPLGEAVWGNTILEMPEPYPAQWQDVFSQQSISGGATLPVGQLLNQFPVALWVTA</sequence>
<evidence type="ECO:0000259" key="2">
    <source>
        <dbReference type="SMART" id="SM00642"/>
    </source>
</evidence>
<dbReference type="PANTHER" id="PTHR10357:SF216">
    <property type="entry name" value="MALTOOLIGOSYL TREHALOSE SYNTHASE-RELATED"/>
    <property type="match status" value="1"/>
</dbReference>
<dbReference type="SUPFAM" id="SSF51445">
    <property type="entry name" value="(Trans)glycosidases"/>
    <property type="match status" value="1"/>
</dbReference>
<dbReference type="EMBL" id="JTHE03000044">
    <property type="protein sequence ID" value="MCM1982593.1"/>
    <property type="molecule type" value="Genomic_DNA"/>
</dbReference>
<feature type="region of interest" description="Disordered" evidence="1">
    <location>
        <begin position="264"/>
        <end position="293"/>
    </location>
</feature>
<proteinExistence type="predicted"/>
<dbReference type="InterPro" id="IPR006047">
    <property type="entry name" value="GH13_cat_dom"/>
</dbReference>
<dbReference type="AlphaFoldDB" id="A0ABD4T1R4"/>
<dbReference type="Pfam" id="PF00128">
    <property type="entry name" value="Alpha-amylase"/>
    <property type="match status" value="1"/>
</dbReference>
<keyword evidence="4" id="KW-1185">Reference proteome</keyword>
<dbReference type="Gene3D" id="3.20.20.80">
    <property type="entry name" value="Glycosidases"/>
    <property type="match status" value="3"/>
</dbReference>
<feature type="domain" description="Glycosyl hydrolase family 13 catalytic" evidence="2">
    <location>
        <begin position="4"/>
        <end position="826"/>
    </location>
</feature>
<reference evidence="3 4" key="1">
    <citation type="journal article" date="2015" name="Genome Announc.">
        <title>Draft Genome Sequence of Filamentous Marine Cyanobacterium Lyngbya confervoides Strain BDU141951.</title>
        <authorList>
            <person name="Chandrababunaidu M.M."/>
            <person name="Sen D."/>
            <person name="Tripathy S."/>
        </authorList>
    </citation>
    <scope>NUCLEOTIDE SEQUENCE [LARGE SCALE GENOMIC DNA]</scope>
    <source>
        <strain evidence="3 4">BDU141951</strain>
    </source>
</reference>
<protein>
    <submittedName>
        <fullName evidence="3">Malto-oligosyltrehalose synthase</fullName>
    </submittedName>
</protein>
<dbReference type="SMART" id="SM00642">
    <property type="entry name" value="Aamy"/>
    <property type="match status" value="1"/>
</dbReference>
<gene>
    <name evidence="3" type="primary">treY</name>
    <name evidence="3" type="ORF">QQ91_0007120</name>
</gene>
<organism evidence="3 4">
    <name type="scientific">Lyngbya confervoides BDU141951</name>
    <dbReference type="NCBI Taxonomy" id="1574623"/>
    <lineage>
        <taxon>Bacteria</taxon>
        <taxon>Bacillati</taxon>
        <taxon>Cyanobacteriota</taxon>
        <taxon>Cyanophyceae</taxon>
        <taxon>Oscillatoriophycideae</taxon>
        <taxon>Oscillatoriales</taxon>
        <taxon>Microcoleaceae</taxon>
        <taxon>Lyngbya</taxon>
    </lineage>
</organism>
<dbReference type="Proteomes" id="UP000031561">
    <property type="component" value="Unassembled WGS sequence"/>
</dbReference>
<dbReference type="NCBIfam" id="TIGR02401">
    <property type="entry name" value="trehalose_TreY"/>
    <property type="match status" value="1"/>
</dbReference>
<evidence type="ECO:0000313" key="4">
    <source>
        <dbReference type="Proteomes" id="UP000031561"/>
    </source>
</evidence>
<dbReference type="Gene3D" id="3.30.1590.10">
    <property type="entry name" value="Maltooligosyl trehalose synthase, domain 2"/>
    <property type="match status" value="1"/>
</dbReference>
<dbReference type="PANTHER" id="PTHR10357">
    <property type="entry name" value="ALPHA-AMYLASE FAMILY MEMBER"/>
    <property type="match status" value="1"/>
</dbReference>
<name>A0ABD4T1R4_9CYAN</name>
<accession>A0ABD4T1R4</accession>
<dbReference type="InterPro" id="IPR017853">
    <property type="entry name" value="GH"/>
</dbReference>
<dbReference type="InterPro" id="IPR012767">
    <property type="entry name" value="Trehalose_TreY"/>
</dbReference>
<dbReference type="CDD" id="cd11336">
    <property type="entry name" value="AmyAc_MTSase"/>
    <property type="match status" value="1"/>
</dbReference>
<dbReference type="Gene3D" id="3.30.750.90">
    <property type="match status" value="1"/>
</dbReference>
<dbReference type="RefSeq" id="WP_166274445.1">
    <property type="nucleotide sequence ID" value="NZ_JTHE03000044.1"/>
</dbReference>
<evidence type="ECO:0000313" key="3">
    <source>
        <dbReference type="EMBL" id="MCM1982593.1"/>
    </source>
</evidence>
<comment type="caution">
    <text evidence="3">The sequence shown here is derived from an EMBL/GenBank/DDBJ whole genome shotgun (WGS) entry which is preliminary data.</text>
</comment>
<evidence type="ECO:0000256" key="1">
    <source>
        <dbReference type="SAM" id="MobiDB-lite"/>
    </source>
</evidence>